<organism evidence="5">
    <name type="scientific">Enterobius vermicularis</name>
    <name type="common">Human pinworm</name>
    <dbReference type="NCBI Taxonomy" id="51028"/>
    <lineage>
        <taxon>Eukaryota</taxon>
        <taxon>Metazoa</taxon>
        <taxon>Ecdysozoa</taxon>
        <taxon>Nematoda</taxon>
        <taxon>Chromadorea</taxon>
        <taxon>Rhabditida</taxon>
        <taxon>Spirurina</taxon>
        <taxon>Oxyuridomorpha</taxon>
        <taxon>Oxyuroidea</taxon>
        <taxon>Oxyuridae</taxon>
        <taxon>Enterobius</taxon>
    </lineage>
</organism>
<protein>
    <submittedName>
        <fullName evidence="5">COesterase domain-containing protein</fullName>
    </submittedName>
</protein>
<dbReference type="Proteomes" id="UP000274131">
    <property type="component" value="Unassembled WGS sequence"/>
</dbReference>
<gene>
    <name evidence="3" type="ORF">EVEC_LOCUS380</name>
</gene>
<keyword evidence="2" id="KW-0732">Signal</keyword>
<feature type="compositionally biased region" description="Basic residues" evidence="1">
    <location>
        <begin position="144"/>
        <end position="153"/>
    </location>
</feature>
<evidence type="ECO:0000313" key="5">
    <source>
        <dbReference type="WBParaSite" id="EVEC_0000057201-mRNA-1"/>
    </source>
</evidence>
<sequence length="153" mass="16786">MKELIVEALQMLALELLLLLVLHKAASNVVDLPVGVESSAWNSLARQVGGVKRYYITKSEIISQQKIMSAANTLHLVPDGPPRVYYRRILTPIYGSVQSSTKSSCEDTCGCEVCDVGCITSCGKAKARDAPTVKYSKGSQPHLSLRHHKRHHS</sequence>
<evidence type="ECO:0000313" key="4">
    <source>
        <dbReference type="Proteomes" id="UP000274131"/>
    </source>
</evidence>
<dbReference type="WBParaSite" id="EVEC_0000057201-mRNA-1">
    <property type="protein sequence ID" value="EVEC_0000057201-mRNA-1"/>
    <property type="gene ID" value="EVEC_0000057201"/>
</dbReference>
<reference evidence="3 4" key="2">
    <citation type="submission" date="2018-10" db="EMBL/GenBank/DDBJ databases">
        <authorList>
            <consortium name="Pathogen Informatics"/>
        </authorList>
    </citation>
    <scope>NUCLEOTIDE SEQUENCE [LARGE SCALE GENOMIC DNA]</scope>
</reference>
<dbReference type="EMBL" id="UXUI01000462">
    <property type="protein sequence ID" value="VDD85237.1"/>
    <property type="molecule type" value="Genomic_DNA"/>
</dbReference>
<feature type="region of interest" description="Disordered" evidence="1">
    <location>
        <begin position="130"/>
        <end position="153"/>
    </location>
</feature>
<evidence type="ECO:0000256" key="1">
    <source>
        <dbReference type="SAM" id="MobiDB-lite"/>
    </source>
</evidence>
<reference evidence="5" key="1">
    <citation type="submission" date="2017-02" db="UniProtKB">
        <authorList>
            <consortium name="WormBaseParasite"/>
        </authorList>
    </citation>
    <scope>IDENTIFICATION</scope>
</reference>
<name>A0A0N4UTG5_ENTVE</name>
<feature type="chain" id="PRO_5043122412" evidence="2">
    <location>
        <begin position="28"/>
        <end position="153"/>
    </location>
</feature>
<evidence type="ECO:0000256" key="2">
    <source>
        <dbReference type="SAM" id="SignalP"/>
    </source>
</evidence>
<proteinExistence type="predicted"/>
<feature type="signal peptide" evidence="2">
    <location>
        <begin position="1"/>
        <end position="27"/>
    </location>
</feature>
<dbReference type="AlphaFoldDB" id="A0A0N4UTG5"/>
<accession>A0A0N4UTG5</accession>
<evidence type="ECO:0000313" key="3">
    <source>
        <dbReference type="EMBL" id="VDD85237.1"/>
    </source>
</evidence>
<keyword evidence="4" id="KW-1185">Reference proteome</keyword>